<dbReference type="PANTHER" id="PTHR21427:SF19">
    <property type="entry name" value="UBIQUINONE BIOSYNTHESIS PROTEIN COQ9, MITOCHONDRIAL"/>
    <property type="match status" value="1"/>
</dbReference>
<protein>
    <recommendedName>
        <fullName evidence="8">Ubiquinone biosynthesis protein</fullName>
    </recommendedName>
</protein>
<dbReference type="Pfam" id="PF08511">
    <property type="entry name" value="COQ9"/>
    <property type="match status" value="1"/>
</dbReference>
<dbReference type="Proteomes" id="UP000494040">
    <property type="component" value="Unassembled WGS sequence"/>
</dbReference>
<evidence type="ECO:0000256" key="4">
    <source>
        <dbReference type="ARBA" id="ARBA00022688"/>
    </source>
</evidence>
<dbReference type="FunFam" id="1.10.357.10:FF:000004">
    <property type="entry name" value="Ubiquinone biosynthesis protein COQ9, mitochondrial"/>
    <property type="match status" value="1"/>
</dbReference>
<evidence type="ECO:0000256" key="5">
    <source>
        <dbReference type="ARBA" id="ARBA00022946"/>
    </source>
</evidence>
<dbReference type="NCBIfam" id="TIGR02396">
    <property type="entry name" value="diverge_rpsU"/>
    <property type="match status" value="1"/>
</dbReference>
<dbReference type="InterPro" id="IPR013718">
    <property type="entry name" value="COQ9_C"/>
</dbReference>
<dbReference type="GeneID" id="106663059"/>
<accession>A0A8I6RJ42</accession>
<evidence type="ECO:0000256" key="7">
    <source>
        <dbReference type="ARBA" id="ARBA00023128"/>
    </source>
</evidence>
<dbReference type="GO" id="GO:0005743">
    <property type="term" value="C:mitochondrial inner membrane"/>
    <property type="evidence" value="ECO:0007669"/>
    <property type="project" value="TreeGrafter"/>
</dbReference>
<dbReference type="Gene3D" id="1.10.357.10">
    <property type="entry name" value="Tetracycline Repressor, domain 2"/>
    <property type="match status" value="1"/>
</dbReference>
<proteinExistence type="inferred from homology"/>
<evidence type="ECO:0000256" key="6">
    <source>
        <dbReference type="ARBA" id="ARBA00023121"/>
    </source>
</evidence>
<dbReference type="OMA" id="CAGFGWN"/>
<dbReference type="AlphaFoldDB" id="A0A8I6RJ42"/>
<dbReference type="OrthoDB" id="619536at2759"/>
<keyword evidence="12" id="KW-1185">Reference proteome</keyword>
<dbReference type="Pfam" id="PF21392">
    <property type="entry name" value="COQ9_N"/>
    <property type="match status" value="1"/>
</dbReference>
<evidence type="ECO:0000259" key="9">
    <source>
        <dbReference type="Pfam" id="PF08511"/>
    </source>
</evidence>
<keyword evidence="5" id="KW-0809">Transit peptide</keyword>
<evidence type="ECO:0000256" key="2">
    <source>
        <dbReference type="ARBA" id="ARBA00004749"/>
    </source>
</evidence>
<dbReference type="PANTHER" id="PTHR21427">
    <property type="entry name" value="UBIQUINONE BIOSYNTHESIS PROTEIN COQ9, MITOCHONDRIAL"/>
    <property type="match status" value="1"/>
</dbReference>
<evidence type="ECO:0000313" key="12">
    <source>
        <dbReference type="Proteomes" id="UP000494040"/>
    </source>
</evidence>
<dbReference type="GO" id="GO:0008289">
    <property type="term" value="F:lipid binding"/>
    <property type="evidence" value="ECO:0007669"/>
    <property type="project" value="UniProtKB-UniRule"/>
</dbReference>
<evidence type="ECO:0000256" key="8">
    <source>
        <dbReference type="RuleBase" id="RU366063"/>
    </source>
</evidence>
<evidence type="ECO:0000259" key="10">
    <source>
        <dbReference type="Pfam" id="PF21392"/>
    </source>
</evidence>
<keyword evidence="6 8" id="KW-0446">Lipid-binding</keyword>
<dbReference type="GO" id="GO:0006744">
    <property type="term" value="P:ubiquinone biosynthetic process"/>
    <property type="evidence" value="ECO:0007669"/>
    <property type="project" value="UniProtKB-UniRule"/>
</dbReference>
<organism evidence="11 12">
    <name type="scientific">Cimex lectularius</name>
    <name type="common">Bed bug</name>
    <name type="synonym">Acanthia lectularia</name>
    <dbReference type="NCBI Taxonomy" id="79782"/>
    <lineage>
        <taxon>Eukaryota</taxon>
        <taxon>Metazoa</taxon>
        <taxon>Ecdysozoa</taxon>
        <taxon>Arthropoda</taxon>
        <taxon>Hexapoda</taxon>
        <taxon>Insecta</taxon>
        <taxon>Pterygota</taxon>
        <taxon>Neoptera</taxon>
        <taxon>Paraneoptera</taxon>
        <taxon>Hemiptera</taxon>
        <taxon>Heteroptera</taxon>
        <taxon>Panheteroptera</taxon>
        <taxon>Cimicomorpha</taxon>
        <taxon>Cimicidae</taxon>
        <taxon>Cimex</taxon>
    </lineage>
</organism>
<name>A0A8I6RJ42_CIMLE</name>
<comment type="similarity">
    <text evidence="3 8">Belongs to the COQ9 family.</text>
</comment>
<dbReference type="InterPro" id="IPR048674">
    <property type="entry name" value="COQ9_HTH"/>
</dbReference>
<keyword evidence="4 8" id="KW-0831">Ubiquinone biosynthesis</keyword>
<sequence length="266" mass="30329">MMARNIVFVISRWPVTYKRNICGVSKRLLTTEPPAGSAKLNDKRSEDSVKAQILDSSLQFVHFHGWSRNAITAGAESLGYPGVTHGFFPKGGIELVEHFYKTSNSLLFESLDLKYAELPKEKKTATRELMAEAVEERLRMIIPYIDKWPEALALMSLPQNIPTALANLLTLVDDICYYAGDHSIDMIWYGKRVALAGIYKATELYMLQDSSLDYKNTWEFLDRRLEEASQLNRYIKQTEQASQFAKDFASATFITARNILGLNWNR</sequence>
<dbReference type="InterPro" id="IPR012762">
    <property type="entry name" value="Ubiq_biosynth_COQ9"/>
</dbReference>
<feature type="domain" description="COQ9 C-terminal" evidence="9">
    <location>
        <begin position="161"/>
        <end position="231"/>
    </location>
</feature>
<evidence type="ECO:0000256" key="3">
    <source>
        <dbReference type="ARBA" id="ARBA00010766"/>
    </source>
</evidence>
<feature type="domain" description="Ubiquinone biosynthesis protein COQ9 HTH" evidence="10">
    <location>
        <begin position="46"/>
        <end position="76"/>
    </location>
</feature>
<dbReference type="EnsemblMetazoa" id="XM_014387596.2">
    <property type="protein sequence ID" value="XP_014243082.1"/>
    <property type="gene ID" value="LOC106663059"/>
</dbReference>
<dbReference type="RefSeq" id="XP_014243082.1">
    <property type="nucleotide sequence ID" value="XM_014387596.2"/>
</dbReference>
<dbReference type="UniPathway" id="UPA00232"/>
<evidence type="ECO:0000313" key="11">
    <source>
        <dbReference type="EnsemblMetazoa" id="XP_014243082.1"/>
    </source>
</evidence>
<keyword evidence="7 8" id="KW-0496">Mitochondrion</keyword>
<comment type="function">
    <text evidence="8">Membrane-associated protein that warps the membrane surface to access and bind aromatic isoprenes with high specificity, including ubiquinone (CoQ) isoprene intermediates and presents them directly to Coq7, therefore facilitating the Coq7-mediated hydroxylase step. Participates in the biosynthesis of coenzyme Q, also named ubiquinone, an essential lipid-soluble electron transporter for aerobic cellular respiration.</text>
</comment>
<evidence type="ECO:0000256" key="1">
    <source>
        <dbReference type="ARBA" id="ARBA00004173"/>
    </source>
</evidence>
<comment type="subcellular location">
    <subcellularLocation>
        <location evidence="1 8">Mitochondrion</location>
    </subcellularLocation>
</comment>
<comment type="pathway">
    <text evidence="2 8">Cofactor biosynthesis; ubiquinone biosynthesis.</text>
</comment>
<reference evidence="11" key="1">
    <citation type="submission" date="2022-01" db="UniProtKB">
        <authorList>
            <consortium name="EnsemblMetazoa"/>
        </authorList>
    </citation>
    <scope>IDENTIFICATION</scope>
</reference>